<protein>
    <recommendedName>
        <fullName evidence="1">Nudix hydrolase domain-containing protein</fullName>
    </recommendedName>
</protein>
<evidence type="ECO:0000313" key="3">
    <source>
        <dbReference type="Proteomes" id="UP000178534"/>
    </source>
</evidence>
<evidence type="ECO:0000259" key="1">
    <source>
        <dbReference type="PROSITE" id="PS51462"/>
    </source>
</evidence>
<dbReference type="PROSITE" id="PS51462">
    <property type="entry name" value="NUDIX"/>
    <property type="match status" value="1"/>
</dbReference>
<dbReference type="Gene3D" id="1.10.10.10">
    <property type="entry name" value="Winged helix-like DNA-binding domain superfamily/Winged helix DNA-binding domain"/>
    <property type="match status" value="1"/>
</dbReference>
<dbReference type="EMBL" id="MHLP01000039">
    <property type="protein sequence ID" value="OGZ11256.1"/>
    <property type="molecule type" value="Genomic_DNA"/>
</dbReference>
<dbReference type="InterPro" id="IPR000086">
    <property type="entry name" value="NUDIX_hydrolase_dom"/>
</dbReference>
<comment type="caution">
    <text evidence="2">The sequence shown here is derived from an EMBL/GenBank/DDBJ whole genome shotgun (WGS) entry which is preliminary data.</text>
</comment>
<name>A0A1G2DCC5_9BACT</name>
<dbReference type="AlphaFoldDB" id="A0A1G2DCC5"/>
<sequence>MSAVKKTYAHAVIATDVVIFTVEHGVLKVLLIAMKKHPHEKHWALPGGLARGEEGLEDTANRHLFDKTGVRDVYLEQLATFGDPKRDPFGRVVSVAYMALLPSPVLRLKTTKEYAGVAWFPIAKVPSLAYDHKKILQFACERLAGKLSYTNIAYGLLPKEFTLSELQSTYEIVLGHRLDKRNFRKKLLVLDLVKSTKKYRRKGAHRPAELYRFTRHTPMVVEVL</sequence>
<dbReference type="InterPro" id="IPR054105">
    <property type="entry name" value="WHD_NrtR"/>
</dbReference>
<dbReference type="SUPFAM" id="SSF55811">
    <property type="entry name" value="Nudix"/>
    <property type="match status" value="1"/>
</dbReference>
<dbReference type="STRING" id="1798665.A2942_00485"/>
<dbReference type="PANTHER" id="PTHR43736">
    <property type="entry name" value="ADP-RIBOSE PYROPHOSPHATASE"/>
    <property type="match status" value="1"/>
</dbReference>
<dbReference type="InterPro" id="IPR036390">
    <property type="entry name" value="WH_DNA-bd_sf"/>
</dbReference>
<feature type="domain" description="Nudix hydrolase" evidence="1">
    <location>
        <begin position="10"/>
        <end position="142"/>
    </location>
</feature>
<evidence type="ECO:0000313" key="2">
    <source>
        <dbReference type="EMBL" id="OGZ11256.1"/>
    </source>
</evidence>
<dbReference type="Pfam" id="PF00293">
    <property type="entry name" value="NUDIX"/>
    <property type="match status" value="1"/>
</dbReference>
<accession>A0A1G2DCC5</accession>
<gene>
    <name evidence="2" type="ORF">A2942_00485</name>
</gene>
<dbReference type="CDD" id="cd18873">
    <property type="entry name" value="NUDIX_NadM_like"/>
    <property type="match status" value="1"/>
</dbReference>
<dbReference type="Proteomes" id="UP000178534">
    <property type="component" value="Unassembled WGS sequence"/>
</dbReference>
<reference evidence="2 3" key="1">
    <citation type="journal article" date="2016" name="Nat. Commun.">
        <title>Thousands of microbial genomes shed light on interconnected biogeochemical processes in an aquifer system.</title>
        <authorList>
            <person name="Anantharaman K."/>
            <person name="Brown C.T."/>
            <person name="Hug L.A."/>
            <person name="Sharon I."/>
            <person name="Castelle C.J."/>
            <person name="Probst A.J."/>
            <person name="Thomas B.C."/>
            <person name="Singh A."/>
            <person name="Wilkins M.J."/>
            <person name="Karaoz U."/>
            <person name="Brodie E.L."/>
            <person name="Williams K.H."/>
            <person name="Hubbard S.S."/>
            <person name="Banfield J.F."/>
        </authorList>
    </citation>
    <scope>NUCLEOTIDE SEQUENCE [LARGE SCALE GENOMIC DNA]</scope>
</reference>
<organism evidence="2 3">
    <name type="scientific">Candidatus Lloydbacteria bacterium RIFCSPLOWO2_01_FULL_50_20</name>
    <dbReference type="NCBI Taxonomy" id="1798665"/>
    <lineage>
        <taxon>Bacteria</taxon>
        <taxon>Candidatus Lloydiibacteriota</taxon>
    </lineage>
</organism>
<proteinExistence type="predicted"/>
<dbReference type="Gene3D" id="3.90.79.10">
    <property type="entry name" value="Nucleoside Triphosphate Pyrophosphohydrolase"/>
    <property type="match status" value="1"/>
</dbReference>
<dbReference type="PANTHER" id="PTHR43736:SF4">
    <property type="entry name" value="SLR1690 PROTEIN"/>
    <property type="match status" value="1"/>
</dbReference>
<dbReference type="Pfam" id="PF21906">
    <property type="entry name" value="WHD_NrtR"/>
    <property type="match status" value="1"/>
</dbReference>
<dbReference type="InterPro" id="IPR036388">
    <property type="entry name" value="WH-like_DNA-bd_sf"/>
</dbReference>
<dbReference type="InterPro" id="IPR015797">
    <property type="entry name" value="NUDIX_hydrolase-like_dom_sf"/>
</dbReference>
<dbReference type="SUPFAM" id="SSF46785">
    <property type="entry name" value="Winged helix' DNA-binding domain"/>
    <property type="match status" value="1"/>
</dbReference>